<keyword evidence="22" id="KW-1185">Reference proteome</keyword>
<evidence type="ECO:0000256" key="8">
    <source>
        <dbReference type="ARBA" id="ARBA00022692"/>
    </source>
</evidence>
<evidence type="ECO:0000256" key="14">
    <source>
        <dbReference type="ARBA" id="ARBA00023136"/>
    </source>
</evidence>
<dbReference type="PANTHER" id="PTHR44936:SF5">
    <property type="entry name" value="SENSOR HISTIDINE KINASE ENVZ"/>
    <property type="match status" value="1"/>
</dbReference>
<dbReference type="EMBL" id="JADMCD010000010">
    <property type="protein sequence ID" value="MBF8642515.1"/>
    <property type="molecule type" value="Genomic_DNA"/>
</dbReference>
<feature type="domain" description="Histidine kinase" evidence="17">
    <location>
        <begin position="171"/>
        <end position="369"/>
    </location>
</feature>
<dbReference type="CDD" id="cd06225">
    <property type="entry name" value="HAMP"/>
    <property type="match status" value="1"/>
</dbReference>
<evidence type="ECO:0000256" key="2">
    <source>
        <dbReference type="ARBA" id="ARBA00004429"/>
    </source>
</evidence>
<dbReference type="Proteomes" id="UP000626180">
    <property type="component" value="Unassembled WGS sequence"/>
</dbReference>
<gene>
    <name evidence="20" type="primary">envZ_2</name>
    <name evidence="19" type="ORF">IRZ65_17705</name>
    <name evidence="20" type="ORF">NCTC11842_04049</name>
</gene>
<sequence length="370" mass="40270">MRRLDTLFARLFGVLVIAIVLGHLLAFAWFHYMGRQPGPLLPPPGAESRLPPPATTAFSGPHPPPPFAAKPSFPPPAGPPGSALGQLGWMLGGPFPFQLGTLLVAAWISARLLTRPISRLTAAAQDLSDNLDSPPIPETGPHETREAARVMNQMRERIVAQIQQRGRMLAAVSHDLRTPLARVKLRLEDIDDPQLRSRVTQDVDDMINLLNATLEYLREQRSEEPWVLFDIQALAESLTENALDDGADVSLSGQCKPVRAQAMALRSCLTNLLDNALRYGGSAEIVLKEHPDSIEIQVRDHGPGISAQYREAVFEPFFRLEGSRNRNSGGVGLGLAIARESIQNQGGTLRLEETPGGGLTALIMLPIRSA</sequence>
<evidence type="ECO:0000256" key="3">
    <source>
        <dbReference type="ARBA" id="ARBA00012438"/>
    </source>
</evidence>
<evidence type="ECO:0000259" key="17">
    <source>
        <dbReference type="PROSITE" id="PS50109"/>
    </source>
</evidence>
<dbReference type="SMART" id="SM00387">
    <property type="entry name" value="HATPase_c"/>
    <property type="match status" value="1"/>
</dbReference>
<dbReference type="InterPro" id="IPR003661">
    <property type="entry name" value="HisK_dim/P_dom"/>
</dbReference>
<dbReference type="Pfam" id="PF00512">
    <property type="entry name" value="HisKA"/>
    <property type="match status" value="1"/>
</dbReference>
<evidence type="ECO:0000256" key="7">
    <source>
        <dbReference type="ARBA" id="ARBA00022679"/>
    </source>
</evidence>
<keyword evidence="8 16" id="KW-0812">Transmembrane</keyword>
<dbReference type="GO" id="GO:0005524">
    <property type="term" value="F:ATP binding"/>
    <property type="evidence" value="ECO:0007669"/>
    <property type="project" value="UniProtKB-KW"/>
</dbReference>
<dbReference type="Gene3D" id="1.10.287.130">
    <property type="match status" value="1"/>
</dbReference>
<keyword evidence="10 20" id="KW-0418">Kinase</keyword>
<keyword evidence="5" id="KW-0997">Cell inner membrane</keyword>
<dbReference type="GO" id="GO:0000155">
    <property type="term" value="F:phosphorelay sensor kinase activity"/>
    <property type="evidence" value="ECO:0007669"/>
    <property type="project" value="InterPro"/>
</dbReference>
<evidence type="ECO:0000256" key="9">
    <source>
        <dbReference type="ARBA" id="ARBA00022741"/>
    </source>
</evidence>
<dbReference type="Pfam" id="PF00672">
    <property type="entry name" value="HAMP"/>
    <property type="match status" value="1"/>
</dbReference>
<dbReference type="SMART" id="SM00388">
    <property type="entry name" value="HisKA"/>
    <property type="match status" value="1"/>
</dbReference>
<keyword evidence="9" id="KW-0547">Nucleotide-binding</keyword>
<name>A0A2X2CXP4_PSELU</name>
<keyword evidence="4" id="KW-1003">Cell membrane</keyword>
<evidence type="ECO:0000256" key="12">
    <source>
        <dbReference type="ARBA" id="ARBA00022989"/>
    </source>
</evidence>
<organism evidence="20 21">
    <name type="scientific">Pseudomonas luteola</name>
    <dbReference type="NCBI Taxonomy" id="47886"/>
    <lineage>
        <taxon>Bacteria</taxon>
        <taxon>Pseudomonadati</taxon>
        <taxon>Pseudomonadota</taxon>
        <taxon>Gammaproteobacteria</taxon>
        <taxon>Pseudomonadales</taxon>
        <taxon>Pseudomonadaceae</taxon>
        <taxon>Pseudomonas</taxon>
    </lineage>
</organism>
<dbReference type="InterPro" id="IPR003660">
    <property type="entry name" value="HAMP_dom"/>
</dbReference>
<dbReference type="SMART" id="SM00304">
    <property type="entry name" value="HAMP"/>
    <property type="match status" value="2"/>
</dbReference>
<dbReference type="AlphaFoldDB" id="A0A2X2CXP4"/>
<reference evidence="19 22" key="2">
    <citation type="submission" date="2020-10" db="EMBL/GenBank/DDBJ databases">
        <title>Genome sequences of Pseudomonas isolates.</title>
        <authorList>
            <person name="Wessels L."/>
            <person name="Reich F."/>
            <person name="Hammerl J."/>
        </authorList>
    </citation>
    <scope>NUCLEOTIDE SEQUENCE [LARGE SCALE GENOMIC DNA]</scope>
    <source>
        <strain evidence="19 22">20-MO00624-0</strain>
    </source>
</reference>
<dbReference type="SUPFAM" id="SSF55874">
    <property type="entry name" value="ATPase domain of HSP90 chaperone/DNA topoisomerase II/histidine kinase"/>
    <property type="match status" value="1"/>
</dbReference>
<evidence type="ECO:0000256" key="6">
    <source>
        <dbReference type="ARBA" id="ARBA00022553"/>
    </source>
</evidence>
<keyword evidence="7 20" id="KW-0808">Transferase</keyword>
<evidence type="ECO:0000256" key="16">
    <source>
        <dbReference type="SAM" id="Phobius"/>
    </source>
</evidence>
<dbReference type="InterPro" id="IPR050980">
    <property type="entry name" value="2C_sensor_his_kinase"/>
</dbReference>
<evidence type="ECO:0000256" key="1">
    <source>
        <dbReference type="ARBA" id="ARBA00000085"/>
    </source>
</evidence>
<reference evidence="20 21" key="1">
    <citation type="submission" date="2018-06" db="EMBL/GenBank/DDBJ databases">
        <authorList>
            <consortium name="Pathogen Informatics"/>
            <person name="Doyle S."/>
        </authorList>
    </citation>
    <scope>NUCLEOTIDE SEQUENCE [LARGE SCALE GENOMIC DNA]</scope>
    <source>
        <strain evidence="20 21">NCTC11842</strain>
    </source>
</reference>
<feature type="transmembrane region" description="Helical" evidence="16">
    <location>
        <begin position="7"/>
        <end position="32"/>
    </location>
</feature>
<accession>A0A2X2CXP4</accession>
<dbReference type="SUPFAM" id="SSF47384">
    <property type="entry name" value="Homodimeric domain of signal transducing histidine kinase"/>
    <property type="match status" value="1"/>
</dbReference>
<dbReference type="GO" id="GO:0005886">
    <property type="term" value="C:plasma membrane"/>
    <property type="evidence" value="ECO:0007669"/>
    <property type="project" value="UniProtKB-SubCell"/>
</dbReference>
<comment type="catalytic activity">
    <reaction evidence="1">
        <text>ATP + protein L-histidine = ADP + protein N-phospho-L-histidine.</text>
        <dbReference type="EC" id="2.7.13.3"/>
    </reaction>
</comment>
<keyword evidence="12 16" id="KW-1133">Transmembrane helix</keyword>
<dbReference type="CDD" id="cd00082">
    <property type="entry name" value="HisKA"/>
    <property type="match status" value="1"/>
</dbReference>
<keyword evidence="13" id="KW-0902">Two-component regulatory system</keyword>
<protein>
    <recommendedName>
        <fullName evidence="3">histidine kinase</fullName>
        <ecNumber evidence="3">2.7.13.3</ecNumber>
    </recommendedName>
</protein>
<dbReference type="Proteomes" id="UP000250443">
    <property type="component" value="Unassembled WGS sequence"/>
</dbReference>
<evidence type="ECO:0000256" key="13">
    <source>
        <dbReference type="ARBA" id="ARBA00023012"/>
    </source>
</evidence>
<dbReference type="Pfam" id="PF02518">
    <property type="entry name" value="HATPase_c"/>
    <property type="match status" value="1"/>
</dbReference>
<evidence type="ECO:0000256" key="4">
    <source>
        <dbReference type="ARBA" id="ARBA00022475"/>
    </source>
</evidence>
<dbReference type="PROSITE" id="PS50885">
    <property type="entry name" value="HAMP"/>
    <property type="match status" value="1"/>
</dbReference>
<keyword evidence="6" id="KW-0597">Phosphoprotein</keyword>
<evidence type="ECO:0000256" key="10">
    <source>
        <dbReference type="ARBA" id="ARBA00022777"/>
    </source>
</evidence>
<proteinExistence type="predicted"/>
<dbReference type="PRINTS" id="PR00344">
    <property type="entry name" value="BCTRLSENSOR"/>
</dbReference>
<dbReference type="InterPro" id="IPR003594">
    <property type="entry name" value="HATPase_dom"/>
</dbReference>
<dbReference type="EMBL" id="UAUF01000014">
    <property type="protein sequence ID" value="SPZ11794.1"/>
    <property type="molecule type" value="Genomic_DNA"/>
</dbReference>
<dbReference type="PROSITE" id="PS50109">
    <property type="entry name" value="HIS_KIN"/>
    <property type="match status" value="1"/>
</dbReference>
<evidence type="ECO:0000313" key="22">
    <source>
        <dbReference type="Proteomes" id="UP000626180"/>
    </source>
</evidence>
<dbReference type="PANTHER" id="PTHR44936">
    <property type="entry name" value="SENSOR PROTEIN CREC"/>
    <property type="match status" value="1"/>
</dbReference>
<evidence type="ECO:0000256" key="5">
    <source>
        <dbReference type="ARBA" id="ARBA00022519"/>
    </source>
</evidence>
<feature type="compositionally biased region" description="Pro residues" evidence="15">
    <location>
        <begin position="61"/>
        <end position="79"/>
    </location>
</feature>
<keyword evidence="11" id="KW-0067">ATP-binding</keyword>
<evidence type="ECO:0000256" key="15">
    <source>
        <dbReference type="SAM" id="MobiDB-lite"/>
    </source>
</evidence>
<dbReference type="InterPro" id="IPR036097">
    <property type="entry name" value="HisK_dim/P_sf"/>
</dbReference>
<dbReference type="InterPro" id="IPR005467">
    <property type="entry name" value="His_kinase_dom"/>
</dbReference>
<dbReference type="Gene3D" id="3.30.565.10">
    <property type="entry name" value="Histidine kinase-like ATPase, C-terminal domain"/>
    <property type="match status" value="1"/>
</dbReference>
<keyword evidence="14 16" id="KW-0472">Membrane</keyword>
<evidence type="ECO:0000259" key="18">
    <source>
        <dbReference type="PROSITE" id="PS50885"/>
    </source>
</evidence>
<dbReference type="RefSeq" id="WP_073450416.1">
    <property type="nucleotide sequence ID" value="NZ_FQYS01000011.1"/>
</dbReference>
<dbReference type="InterPro" id="IPR036890">
    <property type="entry name" value="HATPase_C_sf"/>
</dbReference>
<evidence type="ECO:0000313" key="20">
    <source>
        <dbReference type="EMBL" id="SPZ11794.1"/>
    </source>
</evidence>
<feature type="domain" description="HAMP" evidence="18">
    <location>
        <begin position="111"/>
        <end position="163"/>
    </location>
</feature>
<feature type="region of interest" description="Disordered" evidence="15">
    <location>
        <begin position="43"/>
        <end position="79"/>
    </location>
</feature>
<evidence type="ECO:0000313" key="19">
    <source>
        <dbReference type="EMBL" id="MBF8642515.1"/>
    </source>
</evidence>
<evidence type="ECO:0000256" key="11">
    <source>
        <dbReference type="ARBA" id="ARBA00022840"/>
    </source>
</evidence>
<dbReference type="InterPro" id="IPR004358">
    <property type="entry name" value="Sig_transdc_His_kin-like_C"/>
</dbReference>
<feature type="compositionally biased region" description="Pro residues" evidence="15">
    <location>
        <begin position="43"/>
        <end position="54"/>
    </location>
</feature>
<comment type="subcellular location">
    <subcellularLocation>
        <location evidence="2">Cell inner membrane</location>
        <topology evidence="2">Multi-pass membrane protein</topology>
    </subcellularLocation>
</comment>
<dbReference type="EC" id="2.7.13.3" evidence="3"/>
<evidence type="ECO:0000313" key="21">
    <source>
        <dbReference type="Proteomes" id="UP000250443"/>
    </source>
</evidence>